<sequence length="216" mass="24586">MKILILGAAGRISELVTARLLERDNVELVLFARDANRRISNQVIQKENVKVINGDFSQTQKMHELMLEGVEKVYVNAATNIEDTISILEAAKGTKVNKLIWASAVGIYDEIEGPFADWHWGMVGGKAAYKKYYDAMELVEKFGIDYSILRYAWMHNKKNEDYELTQKGEKFKGVEISRNACAKLVEDIIFDDKQTFKNTSLGVSEPNTDFDKPSFY</sequence>
<reference evidence="2 3" key="1">
    <citation type="submission" date="2019-08" db="EMBL/GenBank/DDBJ databases">
        <title>Complete genome sequence of Spiroplasma chinense CCH (DSM 19755).</title>
        <authorList>
            <person name="Shen H.-Y."/>
            <person name="Lin Y.-C."/>
            <person name="Chou L."/>
            <person name="Kuo C.-H."/>
        </authorList>
    </citation>
    <scope>NUCLEOTIDE SEQUENCE [LARGE SCALE GENOMIC DNA]</scope>
    <source>
        <strain evidence="2 3">CCH</strain>
    </source>
</reference>
<dbReference type="EMBL" id="CP043026">
    <property type="protein sequence ID" value="QEH61244.1"/>
    <property type="molecule type" value="Genomic_DNA"/>
</dbReference>
<gene>
    <name evidence="2" type="ORF">SCHIN_v1c00460</name>
</gene>
<evidence type="ECO:0000313" key="3">
    <source>
        <dbReference type="Proteomes" id="UP000323144"/>
    </source>
</evidence>
<organism evidence="2 3">
    <name type="scientific">Spiroplasma chinense</name>
    <dbReference type="NCBI Taxonomy" id="216932"/>
    <lineage>
        <taxon>Bacteria</taxon>
        <taxon>Bacillati</taxon>
        <taxon>Mycoplasmatota</taxon>
        <taxon>Mollicutes</taxon>
        <taxon>Entomoplasmatales</taxon>
        <taxon>Spiroplasmataceae</taxon>
        <taxon>Spiroplasma</taxon>
    </lineage>
</organism>
<accession>A0A5B9Y2F5</accession>
<keyword evidence="3" id="KW-1185">Reference proteome</keyword>
<dbReference type="SUPFAM" id="SSF51735">
    <property type="entry name" value="NAD(P)-binding Rossmann-fold domains"/>
    <property type="match status" value="1"/>
</dbReference>
<dbReference type="Proteomes" id="UP000323144">
    <property type="component" value="Chromosome"/>
</dbReference>
<dbReference type="PANTHER" id="PTHR15020:SF50">
    <property type="entry name" value="UPF0659 PROTEIN YMR090W"/>
    <property type="match status" value="1"/>
</dbReference>
<dbReference type="KEGG" id="schi:SCHIN_v1c00460"/>
<name>A0A5B9Y2F5_9MOLU</name>
<dbReference type="AlphaFoldDB" id="A0A5B9Y2F5"/>
<protein>
    <submittedName>
        <fullName evidence="2">NAD(P)H-binding protein</fullName>
    </submittedName>
</protein>
<proteinExistence type="predicted"/>
<dbReference type="Pfam" id="PF13460">
    <property type="entry name" value="NAD_binding_10"/>
    <property type="match status" value="1"/>
</dbReference>
<dbReference type="InterPro" id="IPR016040">
    <property type="entry name" value="NAD(P)-bd_dom"/>
</dbReference>
<dbReference type="Gene3D" id="3.40.50.720">
    <property type="entry name" value="NAD(P)-binding Rossmann-like Domain"/>
    <property type="match status" value="1"/>
</dbReference>
<evidence type="ECO:0000313" key="2">
    <source>
        <dbReference type="EMBL" id="QEH61244.1"/>
    </source>
</evidence>
<dbReference type="PANTHER" id="PTHR15020">
    <property type="entry name" value="FLAVIN REDUCTASE-RELATED"/>
    <property type="match status" value="1"/>
</dbReference>
<dbReference type="RefSeq" id="WP_166507639.1">
    <property type="nucleotide sequence ID" value="NZ_CP043026.1"/>
</dbReference>
<evidence type="ECO:0000259" key="1">
    <source>
        <dbReference type="Pfam" id="PF13460"/>
    </source>
</evidence>
<dbReference type="InterPro" id="IPR036291">
    <property type="entry name" value="NAD(P)-bd_dom_sf"/>
</dbReference>
<feature type="domain" description="NAD(P)-binding" evidence="1">
    <location>
        <begin position="7"/>
        <end position="191"/>
    </location>
</feature>